<reference evidence="2" key="1">
    <citation type="submission" date="2020-08" db="EMBL/GenBank/DDBJ databases">
        <title>Genome sequencing and assembly of the red palm weevil Rhynchophorus ferrugineus.</title>
        <authorList>
            <person name="Dias G.B."/>
            <person name="Bergman C.M."/>
            <person name="Manee M."/>
        </authorList>
    </citation>
    <scope>NUCLEOTIDE SEQUENCE</scope>
    <source>
        <strain evidence="2">AA-2017</strain>
        <tissue evidence="2">Whole larva</tissue>
    </source>
</reference>
<proteinExistence type="predicted"/>
<dbReference type="AlphaFoldDB" id="A0A834HQB3"/>
<keyword evidence="3" id="KW-1185">Reference proteome</keyword>
<comment type="caution">
    <text evidence="2">The sequence shown here is derived from an EMBL/GenBank/DDBJ whole genome shotgun (WGS) entry which is preliminary data.</text>
</comment>
<protein>
    <submittedName>
        <fullName evidence="2">Uncharacterized protein</fullName>
    </submittedName>
</protein>
<evidence type="ECO:0000313" key="3">
    <source>
        <dbReference type="Proteomes" id="UP000625711"/>
    </source>
</evidence>
<accession>A0A834HQB3</accession>
<feature type="compositionally biased region" description="Polar residues" evidence="1">
    <location>
        <begin position="69"/>
        <end position="78"/>
    </location>
</feature>
<dbReference type="EMBL" id="JAACXV010014634">
    <property type="protein sequence ID" value="KAF7265249.1"/>
    <property type="molecule type" value="Genomic_DNA"/>
</dbReference>
<gene>
    <name evidence="2" type="ORF">GWI33_021247</name>
</gene>
<sequence length="123" mass="13705">MAISVREKNPLITPIINSIKVLNYLRRFVVSSSGSISLRSPIFFHHNVPFRVLPPEFFIPQNRIDNHQQRPPFNSKSKATSDSRTKVIVVDVVVSSSVSTGRAPTAATYASDVSDTIFSFLPF</sequence>
<evidence type="ECO:0000313" key="2">
    <source>
        <dbReference type="EMBL" id="KAF7265249.1"/>
    </source>
</evidence>
<feature type="region of interest" description="Disordered" evidence="1">
    <location>
        <begin position="65"/>
        <end position="84"/>
    </location>
</feature>
<dbReference type="Proteomes" id="UP000625711">
    <property type="component" value="Unassembled WGS sequence"/>
</dbReference>
<organism evidence="2 3">
    <name type="scientific">Rhynchophorus ferrugineus</name>
    <name type="common">Red palm weevil</name>
    <name type="synonym">Curculio ferrugineus</name>
    <dbReference type="NCBI Taxonomy" id="354439"/>
    <lineage>
        <taxon>Eukaryota</taxon>
        <taxon>Metazoa</taxon>
        <taxon>Ecdysozoa</taxon>
        <taxon>Arthropoda</taxon>
        <taxon>Hexapoda</taxon>
        <taxon>Insecta</taxon>
        <taxon>Pterygota</taxon>
        <taxon>Neoptera</taxon>
        <taxon>Endopterygota</taxon>
        <taxon>Coleoptera</taxon>
        <taxon>Polyphaga</taxon>
        <taxon>Cucujiformia</taxon>
        <taxon>Curculionidae</taxon>
        <taxon>Dryophthorinae</taxon>
        <taxon>Rhynchophorus</taxon>
    </lineage>
</organism>
<evidence type="ECO:0000256" key="1">
    <source>
        <dbReference type="SAM" id="MobiDB-lite"/>
    </source>
</evidence>
<name>A0A834HQB3_RHYFE</name>